<dbReference type="AlphaFoldDB" id="A0A4Y7T824"/>
<protein>
    <recommendedName>
        <fullName evidence="8">mitogen-activated protein kinase kinase</fullName>
        <ecNumber evidence="8">2.7.12.2</ecNumber>
    </recommendedName>
</protein>
<dbReference type="PROSITE" id="PS00107">
    <property type="entry name" value="PROTEIN_KINASE_ATP"/>
    <property type="match status" value="1"/>
</dbReference>
<dbReference type="SUPFAM" id="SSF56112">
    <property type="entry name" value="Protein kinase-like (PK-like)"/>
    <property type="match status" value="1"/>
</dbReference>
<keyword evidence="6 9" id="KW-0067">ATP-binding</keyword>
<dbReference type="GO" id="GO:0038066">
    <property type="term" value="P:p38MAPK cascade"/>
    <property type="evidence" value="ECO:0007669"/>
    <property type="project" value="UniProtKB-ARBA"/>
</dbReference>
<dbReference type="PROSITE" id="PS50011">
    <property type="entry name" value="PROTEIN_KINASE_DOM"/>
    <property type="match status" value="1"/>
</dbReference>
<dbReference type="PANTHER" id="PTHR48013:SF25">
    <property type="entry name" value="MAP KINASE KINASE PBS2"/>
    <property type="match status" value="1"/>
</dbReference>
<feature type="region of interest" description="Disordered" evidence="10">
    <location>
        <begin position="525"/>
        <end position="553"/>
    </location>
</feature>
<evidence type="ECO:0000259" key="11">
    <source>
        <dbReference type="PROSITE" id="PS50011"/>
    </source>
</evidence>
<dbReference type="SMART" id="SM00220">
    <property type="entry name" value="S_TKc"/>
    <property type="match status" value="1"/>
</dbReference>
<evidence type="ECO:0000256" key="4">
    <source>
        <dbReference type="ARBA" id="ARBA00022741"/>
    </source>
</evidence>
<dbReference type="EC" id="2.7.12.2" evidence="8"/>
<proteinExistence type="inferred from homology"/>
<organism evidence="12 13">
    <name type="scientific">Coprinellus micaceus</name>
    <name type="common">Glistening ink-cap mushroom</name>
    <name type="synonym">Coprinus micaceus</name>
    <dbReference type="NCBI Taxonomy" id="71717"/>
    <lineage>
        <taxon>Eukaryota</taxon>
        <taxon>Fungi</taxon>
        <taxon>Dikarya</taxon>
        <taxon>Basidiomycota</taxon>
        <taxon>Agaricomycotina</taxon>
        <taxon>Agaricomycetes</taxon>
        <taxon>Agaricomycetidae</taxon>
        <taxon>Agaricales</taxon>
        <taxon>Agaricineae</taxon>
        <taxon>Psathyrellaceae</taxon>
        <taxon>Coprinellus</taxon>
    </lineage>
</organism>
<evidence type="ECO:0000256" key="8">
    <source>
        <dbReference type="ARBA" id="ARBA00038999"/>
    </source>
</evidence>
<feature type="compositionally biased region" description="Polar residues" evidence="10">
    <location>
        <begin position="533"/>
        <end position="545"/>
    </location>
</feature>
<name>A0A4Y7T824_COPMI</name>
<evidence type="ECO:0000256" key="3">
    <source>
        <dbReference type="ARBA" id="ARBA00022679"/>
    </source>
</evidence>
<feature type="region of interest" description="Disordered" evidence="10">
    <location>
        <begin position="1"/>
        <end position="22"/>
    </location>
</feature>
<evidence type="ECO:0000256" key="10">
    <source>
        <dbReference type="SAM" id="MobiDB-lite"/>
    </source>
</evidence>
<evidence type="ECO:0000256" key="2">
    <source>
        <dbReference type="ARBA" id="ARBA00022553"/>
    </source>
</evidence>
<evidence type="ECO:0000256" key="9">
    <source>
        <dbReference type="PROSITE-ProRule" id="PRU10141"/>
    </source>
</evidence>
<evidence type="ECO:0000313" key="12">
    <source>
        <dbReference type="EMBL" id="TEB30295.1"/>
    </source>
</evidence>
<dbReference type="Gene3D" id="1.10.510.10">
    <property type="entry name" value="Transferase(Phosphotransferase) domain 1"/>
    <property type="match status" value="1"/>
</dbReference>
<evidence type="ECO:0000313" key="13">
    <source>
        <dbReference type="Proteomes" id="UP000298030"/>
    </source>
</evidence>
<dbReference type="GO" id="GO:0004674">
    <property type="term" value="F:protein serine/threonine kinase activity"/>
    <property type="evidence" value="ECO:0007669"/>
    <property type="project" value="UniProtKB-KW"/>
</dbReference>
<evidence type="ECO:0000256" key="7">
    <source>
        <dbReference type="ARBA" id="ARBA00038035"/>
    </source>
</evidence>
<keyword evidence="3" id="KW-0808">Transferase</keyword>
<evidence type="ECO:0000256" key="6">
    <source>
        <dbReference type="ARBA" id="ARBA00022840"/>
    </source>
</evidence>
<sequence length="553" mass="60069">MSEDDVPRRPSLRAPLKHTPIPPSLQAKLAHFQAARQQQAISTHIDAAAAALQSTSFDAVRPPPGLAERLGSHKAAPPAPSPPSALLRTPPRGIGGMAARRQRPGFSLRDIDPALVPEPPTASSAAAAGLGAGRPTALPPPQSKKSPPTFGSPFSNFSKIVDPSGALNFSGKAVVHATGVNFTNGASFSINMGEFQLDEELGKGNYGTVKKVLHKPTNVAMAMKEIRLELDQAKLNAIIMELDVLHRAVTPEIVEFYGAFFIESCVYYCMEYMDAGSLDKLIQTSPYPPQPPHFDTIMDDFTTPNSQSIYSGGGIPEPVLGRIVGAMVRGLKFLKDELSIIHRDVKPTNVLINLKGEVKLCDFGVSGELDKSLAKTNIGCQSYMAPERIKGESQAAAGPGGVEGVAGELYGTYTVSSDVWSLGLSAIEMGLGHYPYPPETYSNVFAQLTAIVHGPPPELPARTWRPHDAPTSARDWVSMCMRKVPKERATYAQLLEHEWMKRNTDMYVDMERWVWCAVEARNERSKREKEKALQTQNRQMQLSHGSGSGIGRR</sequence>
<dbReference type="InterPro" id="IPR000719">
    <property type="entry name" value="Prot_kinase_dom"/>
</dbReference>
<dbReference type="PANTHER" id="PTHR48013">
    <property type="entry name" value="DUAL SPECIFICITY MITOGEN-ACTIVATED PROTEIN KINASE KINASE 5-RELATED"/>
    <property type="match status" value="1"/>
</dbReference>
<dbReference type="InterPro" id="IPR008271">
    <property type="entry name" value="Ser/Thr_kinase_AS"/>
</dbReference>
<keyword evidence="2" id="KW-0597">Phosphoprotein</keyword>
<feature type="compositionally biased region" description="Low complexity" evidence="10">
    <location>
        <begin position="121"/>
        <end position="136"/>
    </location>
</feature>
<feature type="region of interest" description="Disordered" evidence="10">
    <location>
        <begin position="59"/>
        <end position="99"/>
    </location>
</feature>
<dbReference type="GO" id="GO:0032991">
    <property type="term" value="C:protein-containing complex"/>
    <property type="evidence" value="ECO:0007669"/>
    <property type="project" value="UniProtKB-ARBA"/>
</dbReference>
<dbReference type="GO" id="GO:0004708">
    <property type="term" value="F:MAP kinase kinase activity"/>
    <property type="evidence" value="ECO:0007669"/>
    <property type="project" value="UniProtKB-EC"/>
</dbReference>
<keyword evidence="1" id="KW-0723">Serine/threonine-protein kinase</keyword>
<evidence type="ECO:0000256" key="5">
    <source>
        <dbReference type="ARBA" id="ARBA00022777"/>
    </source>
</evidence>
<keyword evidence="13" id="KW-1185">Reference proteome</keyword>
<keyword evidence="5 12" id="KW-0418">Kinase</keyword>
<dbReference type="FunFam" id="3.30.200.20:FF:000341">
    <property type="entry name" value="MAP kinase kinase PBS2"/>
    <property type="match status" value="1"/>
</dbReference>
<reference evidence="12 13" key="1">
    <citation type="journal article" date="2019" name="Nat. Ecol. Evol.">
        <title>Megaphylogeny resolves global patterns of mushroom evolution.</title>
        <authorList>
            <person name="Varga T."/>
            <person name="Krizsan K."/>
            <person name="Foldi C."/>
            <person name="Dima B."/>
            <person name="Sanchez-Garcia M."/>
            <person name="Sanchez-Ramirez S."/>
            <person name="Szollosi G.J."/>
            <person name="Szarkandi J.G."/>
            <person name="Papp V."/>
            <person name="Albert L."/>
            <person name="Andreopoulos W."/>
            <person name="Angelini C."/>
            <person name="Antonin V."/>
            <person name="Barry K.W."/>
            <person name="Bougher N.L."/>
            <person name="Buchanan P."/>
            <person name="Buyck B."/>
            <person name="Bense V."/>
            <person name="Catcheside P."/>
            <person name="Chovatia M."/>
            <person name="Cooper J."/>
            <person name="Damon W."/>
            <person name="Desjardin D."/>
            <person name="Finy P."/>
            <person name="Geml J."/>
            <person name="Haridas S."/>
            <person name="Hughes K."/>
            <person name="Justo A."/>
            <person name="Karasinski D."/>
            <person name="Kautmanova I."/>
            <person name="Kiss B."/>
            <person name="Kocsube S."/>
            <person name="Kotiranta H."/>
            <person name="LaButti K.M."/>
            <person name="Lechner B.E."/>
            <person name="Liimatainen K."/>
            <person name="Lipzen A."/>
            <person name="Lukacs Z."/>
            <person name="Mihaltcheva S."/>
            <person name="Morgado L.N."/>
            <person name="Niskanen T."/>
            <person name="Noordeloos M.E."/>
            <person name="Ohm R.A."/>
            <person name="Ortiz-Santana B."/>
            <person name="Ovrebo C."/>
            <person name="Racz N."/>
            <person name="Riley R."/>
            <person name="Savchenko A."/>
            <person name="Shiryaev A."/>
            <person name="Soop K."/>
            <person name="Spirin V."/>
            <person name="Szebenyi C."/>
            <person name="Tomsovsky M."/>
            <person name="Tulloss R.E."/>
            <person name="Uehling J."/>
            <person name="Grigoriev I.V."/>
            <person name="Vagvolgyi C."/>
            <person name="Papp T."/>
            <person name="Martin F.M."/>
            <person name="Miettinen O."/>
            <person name="Hibbett D.S."/>
            <person name="Nagy L.G."/>
        </authorList>
    </citation>
    <scope>NUCLEOTIDE SEQUENCE [LARGE SCALE GENOMIC DNA]</scope>
    <source>
        <strain evidence="12 13">FP101781</strain>
    </source>
</reference>
<dbReference type="PROSITE" id="PS00108">
    <property type="entry name" value="PROTEIN_KINASE_ST"/>
    <property type="match status" value="1"/>
</dbReference>
<dbReference type="Pfam" id="PF00069">
    <property type="entry name" value="Pkinase"/>
    <property type="match status" value="1"/>
</dbReference>
<feature type="domain" description="Protein kinase" evidence="11">
    <location>
        <begin position="195"/>
        <end position="500"/>
    </location>
</feature>
<feature type="binding site" evidence="9">
    <location>
        <position position="224"/>
    </location>
    <ligand>
        <name>ATP</name>
        <dbReference type="ChEBI" id="CHEBI:30616"/>
    </ligand>
</feature>
<comment type="caution">
    <text evidence="12">The sequence shown here is derived from an EMBL/GenBank/DDBJ whole genome shotgun (WGS) entry which is preliminary data.</text>
</comment>
<dbReference type="STRING" id="71717.A0A4Y7T824"/>
<dbReference type="GO" id="GO:0071474">
    <property type="term" value="P:cellular hyperosmotic response"/>
    <property type="evidence" value="ECO:0007669"/>
    <property type="project" value="TreeGrafter"/>
</dbReference>
<dbReference type="Gene3D" id="3.30.200.20">
    <property type="entry name" value="Phosphorylase Kinase, domain 1"/>
    <property type="match status" value="1"/>
</dbReference>
<dbReference type="InterPro" id="IPR011009">
    <property type="entry name" value="Kinase-like_dom_sf"/>
</dbReference>
<dbReference type="OrthoDB" id="10252354at2759"/>
<gene>
    <name evidence="12" type="ORF">FA13DRAFT_1630842</name>
</gene>
<accession>A0A4Y7T824</accession>
<dbReference type="Proteomes" id="UP000298030">
    <property type="component" value="Unassembled WGS sequence"/>
</dbReference>
<evidence type="ECO:0000256" key="1">
    <source>
        <dbReference type="ARBA" id="ARBA00022527"/>
    </source>
</evidence>
<dbReference type="EMBL" id="QPFP01000023">
    <property type="protein sequence ID" value="TEB30295.1"/>
    <property type="molecule type" value="Genomic_DNA"/>
</dbReference>
<keyword evidence="4 9" id="KW-0547">Nucleotide-binding</keyword>
<comment type="similarity">
    <text evidence="7">Belongs to the protein kinase superfamily. STE Ser/Thr protein kinase family. MAP kinase kinase subfamily.</text>
</comment>
<feature type="region of interest" description="Disordered" evidence="10">
    <location>
        <begin position="114"/>
        <end position="151"/>
    </location>
</feature>
<dbReference type="GO" id="GO:0005737">
    <property type="term" value="C:cytoplasm"/>
    <property type="evidence" value="ECO:0007669"/>
    <property type="project" value="UniProtKB-ARBA"/>
</dbReference>
<dbReference type="InterPro" id="IPR017441">
    <property type="entry name" value="Protein_kinase_ATP_BS"/>
</dbReference>
<dbReference type="GO" id="GO:0005524">
    <property type="term" value="F:ATP binding"/>
    <property type="evidence" value="ECO:0007669"/>
    <property type="project" value="UniProtKB-UniRule"/>
</dbReference>